<gene>
    <name evidence="1" type="ORF">GYMLUDRAFT_242850</name>
</gene>
<dbReference type="EMBL" id="KN834768">
    <property type="protein sequence ID" value="KIK62159.1"/>
    <property type="molecule type" value="Genomic_DNA"/>
</dbReference>
<evidence type="ECO:0000313" key="1">
    <source>
        <dbReference type="EMBL" id="KIK62159.1"/>
    </source>
</evidence>
<name>A0A0D0CHN0_9AGAR</name>
<proteinExistence type="predicted"/>
<accession>A0A0D0CHN0</accession>
<dbReference type="Proteomes" id="UP000053593">
    <property type="component" value="Unassembled WGS sequence"/>
</dbReference>
<sequence>MDIPSVPVHPHLLANGQEMSHSMYQDFNTLRNKIDNWVECTTARSPAMKTNLVSNFPSYLFTSGALATDLHLFLDKYGDIIPSHYLDVWRFHKSICGMQLALGSGRARLVLEVNPDMAIPQPNWADVTFWVPQDSTPLTVSIHKRLSVLRSKADRFNAISVRLMRSQLEQWTYEEIE</sequence>
<keyword evidence="2" id="KW-1185">Reference proteome</keyword>
<dbReference type="AlphaFoldDB" id="A0A0D0CHN0"/>
<dbReference type="HOGENOM" id="CLU_1652345_0_0_1"/>
<evidence type="ECO:0000313" key="2">
    <source>
        <dbReference type="Proteomes" id="UP000053593"/>
    </source>
</evidence>
<reference evidence="1 2" key="1">
    <citation type="submission" date="2014-04" db="EMBL/GenBank/DDBJ databases">
        <title>Evolutionary Origins and Diversification of the Mycorrhizal Mutualists.</title>
        <authorList>
            <consortium name="DOE Joint Genome Institute"/>
            <consortium name="Mycorrhizal Genomics Consortium"/>
            <person name="Kohler A."/>
            <person name="Kuo A."/>
            <person name="Nagy L.G."/>
            <person name="Floudas D."/>
            <person name="Copeland A."/>
            <person name="Barry K.W."/>
            <person name="Cichocki N."/>
            <person name="Veneault-Fourrey C."/>
            <person name="LaButti K."/>
            <person name="Lindquist E.A."/>
            <person name="Lipzen A."/>
            <person name="Lundell T."/>
            <person name="Morin E."/>
            <person name="Murat C."/>
            <person name="Riley R."/>
            <person name="Ohm R."/>
            <person name="Sun H."/>
            <person name="Tunlid A."/>
            <person name="Henrissat B."/>
            <person name="Grigoriev I.V."/>
            <person name="Hibbett D.S."/>
            <person name="Martin F."/>
        </authorList>
    </citation>
    <scope>NUCLEOTIDE SEQUENCE [LARGE SCALE GENOMIC DNA]</scope>
    <source>
        <strain evidence="1 2">FD-317 M1</strain>
    </source>
</reference>
<organism evidence="1 2">
    <name type="scientific">Collybiopsis luxurians FD-317 M1</name>
    <dbReference type="NCBI Taxonomy" id="944289"/>
    <lineage>
        <taxon>Eukaryota</taxon>
        <taxon>Fungi</taxon>
        <taxon>Dikarya</taxon>
        <taxon>Basidiomycota</taxon>
        <taxon>Agaricomycotina</taxon>
        <taxon>Agaricomycetes</taxon>
        <taxon>Agaricomycetidae</taxon>
        <taxon>Agaricales</taxon>
        <taxon>Marasmiineae</taxon>
        <taxon>Omphalotaceae</taxon>
        <taxon>Collybiopsis</taxon>
        <taxon>Collybiopsis luxurians</taxon>
    </lineage>
</organism>
<protein>
    <submittedName>
        <fullName evidence="1">Uncharacterized protein</fullName>
    </submittedName>
</protein>